<accession>A0A0K0FMP6</accession>
<dbReference type="AlphaFoldDB" id="A0A0K0FMP6"/>
<feature type="compositionally biased region" description="Basic and acidic residues" evidence="1">
    <location>
        <begin position="497"/>
        <end position="512"/>
    </location>
</feature>
<evidence type="ECO:0000256" key="1">
    <source>
        <dbReference type="SAM" id="MobiDB-lite"/>
    </source>
</evidence>
<feature type="region of interest" description="Disordered" evidence="1">
    <location>
        <begin position="250"/>
        <end position="274"/>
    </location>
</feature>
<dbReference type="STRING" id="75913.A0A0K0FMP6"/>
<dbReference type="Proteomes" id="UP000035680">
    <property type="component" value="Unassembled WGS sequence"/>
</dbReference>
<keyword evidence="2" id="KW-1185">Reference proteome</keyword>
<sequence length="809" mass="92553">MYSNNLQNLKGLSEMNNYGLMPLTINPKNFEQKSNQINNFNNIQTSSTKSSMNMLNLLNNMTLNSSDNLQKNLTSNSNNDFQISNNLNSNLQVQGNTNEIDCLNFSMNNILNNTSPPKEVKIPNYTNCEWPVVNSNISVPYFNTELYNKVNFDSTWSEKIDGSDLPYDDITTLRFFYNFGVNQFKGCNVKVDTCNGNSGNPPSVSKISNSRDLNTLTYYSNSKSIPSSESQPTFQEYQNVYSTIENQQHLSNFNNDKPNKSSSKEVTTKSLNKRTSLDDQTMPCLEPQVSIDTSSISYAKYDVIRTSPKQSMNVYQTSQTSKSTLISTNIIKSRQLASSVDESVSKTFNVTSNGQITPSKVSSSNLVEEKSLNSPLICCNILKNCIFTFDSKRSSCTYSKLIPVTITKKIVCTIKSTIGKKISTTNMITLEDNYRIIKNYKENQFKIENIAKDNKKYTFEHFTNDKYIVNYKESKMAPKTNSFNTFFQPKISKPIKRPRELTSPETDYKNDYSNDNNNSLIQNKNLEPCSLKRFKKVDADENNPLAKCIKKLENIKYSSDFKEENLDVITSSIEPKLLQALERLTISYCNGKHYVIEKYNNTLQNAIDNIVSQELFKETPEELSNLSSDIENYLECSKDYISDLHEDSKIIRYVIKTPDNNNTLNQDIENISMEEKKKFEADVIQEALDKHLIKPVETNQSSQHKINIKAYVAMPFFNNYLHFVTKEYLKQIENDSQTLNPSDQVLSEKIPSDLDKSFKQNNLSQNYIQKPIKNDLSIVPIPIRAVSLNNNFYQVSIKKIQNKKSEKCK</sequence>
<reference evidence="2" key="1">
    <citation type="submission" date="2014-07" db="EMBL/GenBank/DDBJ databases">
        <authorList>
            <person name="Martin A.A"/>
            <person name="De Silva N."/>
        </authorList>
    </citation>
    <scope>NUCLEOTIDE SEQUENCE</scope>
</reference>
<evidence type="ECO:0000313" key="3">
    <source>
        <dbReference type="WBParaSite" id="SVE_1027300.1"/>
    </source>
</evidence>
<dbReference type="WBParaSite" id="SVE_1027300.1">
    <property type="protein sequence ID" value="SVE_1027300.1"/>
    <property type="gene ID" value="SVE_1027300"/>
</dbReference>
<evidence type="ECO:0000313" key="2">
    <source>
        <dbReference type="Proteomes" id="UP000035680"/>
    </source>
</evidence>
<name>A0A0K0FMP6_STRVS</name>
<organism evidence="2 3">
    <name type="scientific">Strongyloides venezuelensis</name>
    <name type="common">Threadworm</name>
    <dbReference type="NCBI Taxonomy" id="75913"/>
    <lineage>
        <taxon>Eukaryota</taxon>
        <taxon>Metazoa</taxon>
        <taxon>Ecdysozoa</taxon>
        <taxon>Nematoda</taxon>
        <taxon>Chromadorea</taxon>
        <taxon>Rhabditida</taxon>
        <taxon>Tylenchina</taxon>
        <taxon>Panagrolaimomorpha</taxon>
        <taxon>Strongyloidoidea</taxon>
        <taxon>Strongyloididae</taxon>
        <taxon>Strongyloides</taxon>
    </lineage>
</organism>
<feature type="compositionally biased region" description="Basic and acidic residues" evidence="1">
    <location>
        <begin position="257"/>
        <end position="267"/>
    </location>
</feature>
<reference evidence="3" key="2">
    <citation type="submission" date="2015-08" db="UniProtKB">
        <authorList>
            <consortium name="WormBaseParasite"/>
        </authorList>
    </citation>
    <scope>IDENTIFICATION</scope>
</reference>
<proteinExistence type="predicted"/>
<feature type="region of interest" description="Disordered" evidence="1">
    <location>
        <begin position="497"/>
        <end position="519"/>
    </location>
</feature>
<protein>
    <submittedName>
        <fullName evidence="3">Homeobox domain-containing protein</fullName>
    </submittedName>
</protein>